<dbReference type="PROSITE" id="PS50112">
    <property type="entry name" value="PAS"/>
    <property type="match status" value="2"/>
</dbReference>
<dbReference type="NCBIfam" id="TIGR00229">
    <property type="entry name" value="sensory_box"/>
    <property type="match status" value="3"/>
</dbReference>
<dbReference type="Pfam" id="PF08447">
    <property type="entry name" value="PAS_3"/>
    <property type="match status" value="1"/>
</dbReference>
<dbReference type="FunFam" id="3.30.450.20:FF:000099">
    <property type="entry name" value="Sensory box sensor histidine kinase"/>
    <property type="match status" value="1"/>
</dbReference>
<evidence type="ECO:0000259" key="3">
    <source>
        <dbReference type="PROSITE" id="PS50112"/>
    </source>
</evidence>
<dbReference type="PANTHER" id="PTHR44757:SF2">
    <property type="entry name" value="BIOFILM ARCHITECTURE MAINTENANCE PROTEIN MBAA"/>
    <property type="match status" value="1"/>
</dbReference>
<dbReference type="SUPFAM" id="SSF55785">
    <property type="entry name" value="PYP-like sensor domain (PAS domain)"/>
    <property type="match status" value="3"/>
</dbReference>
<dbReference type="InterPro" id="IPR029787">
    <property type="entry name" value="Nucleotide_cyclase"/>
</dbReference>
<reference evidence="7 8" key="1">
    <citation type="submission" date="2010-08" db="EMBL/GenBank/DDBJ databases">
        <title>Complete sequence of Gallionella capsiferriformans ES-2.</title>
        <authorList>
            <consortium name="US DOE Joint Genome Institute"/>
            <person name="Lucas S."/>
            <person name="Copeland A."/>
            <person name="Lapidus A."/>
            <person name="Cheng J.-F."/>
            <person name="Bruce D."/>
            <person name="Goodwin L."/>
            <person name="Pitluck S."/>
            <person name="Chertkov O."/>
            <person name="Davenport K.W."/>
            <person name="Detter J.C."/>
            <person name="Han C."/>
            <person name="Tapia R."/>
            <person name="Land M."/>
            <person name="Hauser L."/>
            <person name="Chang Y.-J."/>
            <person name="Jeffries C."/>
            <person name="Kyrpides N."/>
            <person name="Ivanova N."/>
            <person name="Mikhailova N."/>
            <person name="Shelobolina E.S."/>
            <person name="Picardal F."/>
            <person name="Roden E."/>
            <person name="Emerson D."/>
            <person name="Woyke T."/>
        </authorList>
    </citation>
    <scope>NUCLEOTIDE SEQUENCE [LARGE SCALE GENOMIC DNA]</scope>
    <source>
        <strain evidence="7 8">ES-2</strain>
    </source>
</reference>
<evidence type="ECO:0000256" key="2">
    <source>
        <dbReference type="SAM" id="Phobius"/>
    </source>
</evidence>
<dbReference type="EMBL" id="CP002159">
    <property type="protein sequence ID" value="ADL56527.1"/>
    <property type="molecule type" value="Genomic_DNA"/>
</dbReference>
<dbReference type="InterPro" id="IPR000700">
    <property type="entry name" value="PAS-assoc_C"/>
</dbReference>
<feature type="domain" description="PAS" evidence="3">
    <location>
        <begin position="333"/>
        <end position="379"/>
    </location>
</feature>
<dbReference type="GO" id="GO:0071111">
    <property type="term" value="F:cyclic-guanylate-specific phosphodiesterase activity"/>
    <property type="evidence" value="ECO:0007669"/>
    <property type="project" value="UniProtKB-EC"/>
</dbReference>
<dbReference type="eggNOG" id="COG2202">
    <property type="taxonomic scope" value="Bacteria"/>
</dbReference>
<dbReference type="InterPro" id="IPR000160">
    <property type="entry name" value="GGDEF_dom"/>
</dbReference>
<dbReference type="PROSITE" id="PS50883">
    <property type="entry name" value="EAL"/>
    <property type="match status" value="1"/>
</dbReference>
<dbReference type="Proteomes" id="UP000001235">
    <property type="component" value="Chromosome"/>
</dbReference>
<comment type="catalytic activity">
    <reaction evidence="1">
        <text>3',3'-c-di-GMP + H2O = 5'-phosphoguanylyl(3'-&gt;5')guanosine + H(+)</text>
        <dbReference type="Rhea" id="RHEA:24902"/>
        <dbReference type="ChEBI" id="CHEBI:15377"/>
        <dbReference type="ChEBI" id="CHEBI:15378"/>
        <dbReference type="ChEBI" id="CHEBI:58754"/>
        <dbReference type="ChEBI" id="CHEBI:58805"/>
        <dbReference type="EC" id="3.1.4.52"/>
    </reaction>
    <physiologicalReaction direction="left-to-right" evidence="1">
        <dbReference type="Rhea" id="RHEA:24903"/>
    </physiologicalReaction>
</comment>
<dbReference type="InterPro" id="IPR035965">
    <property type="entry name" value="PAS-like_dom_sf"/>
</dbReference>
<feature type="domain" description="PAC" evidence="4">
    <location>
        <begin position="156"/>
        <end position="209"/>
    </location>
</feature>
<accession>D9SCE6</accession>
<dbReference type="HOGENOM" id="CLU_000445_70_20_4"/>
<dbReference type="Gene3D" id="3.20.20.450">
    <property type="entry name" value="EAL domain"/>
    <property type="match status" value="1"/>
</dbReference>
<keyword evidence="2" id="KW-0472">Membrane</keyword>
<evidence type="ECO:0000313" key="7">
    <source>
        <dbReference type="EMBL" id="ADL56527.1"/>
    </source>
</evidence>
<dbReference type="Gene3D" id="3.30.450.20">
    <property type="entry name" value="PAS domain"/>
    <property type="match status" value="3"/>
</dbReference>
<dbReference type="SUPFAM" id="SSF141868">
    <property type="entry name" value="EAL domain-like"/>
    <property type="match status" value="1"/>
</dbReference>
<dbReference type="InterPro" id="IPR052155">
    <property type="entry name" value="Biofilm_reg_signaling"/>
</dbReference>
<evidence type="ECO:0000256" key="1">
    <source>
        <dbReference type="ARBA" id="ARBA00051114"/>
    </source>
</evidence>
<feature type="transmembrane region" description="Helical" evidence="2">
    <location>
        <begin position="7"/>
        <end position="25"/>
    </location>
</feature>
<gene>
    <name evidence="7" type="ordered locus">Galf_2528</name>
</gene>
<dbReference type="CDD" id="cd01948">
    <property type="entry name" value="EAL"/>
    <property type="match status" value="1"/>
</dbReference>
<evidence type="ECO:0000313" key="8">
    <source>
        <dbReference type="Proteomes" id="UP000001235"/>
    </source>
</evidence>
<dbReference type="SMART" id="SM00267">
    <property type="entry name" value="GGDEF"/>
    <property type="match status" value="1"/>
</dbReference>
<protein>
    <submittedName>
        <fullName evidence="7">Diguanylate cyclase/phosphodiesterase with PAS/PAC sensor(S)</fullName>
    </submittedName>
</protein>
<dbReference type="PROSITE" id="PS50113">
    <property type="entry name" value="PAC"/>
    <property type="match status" value="2"/>
</dbReference>
<feature type="domain" description="PAS" evidence="3">
    <location>
        <begin position="80"/>
        <end position="152"/>
    </location>
</feature>
<dbReference type="RefSeq" id="WP_013294447.1">
    <property type="nucleotide sequence ID" value="NC_014394.1"/>
</dbReference>
<keyword evidence="8" id="KW-1185">Reference proteome</keyword>
<dbReference type="SMART" id="SM00052">
    <property type="entry name" value="EAL"/>
    <property type="match status" value="1"/>
</dbReference>
<proteinExistence type="predicted"/>
<dbReference type="NCBIfam" id="TIGR00254">
    <property type="entry name" value="GGDEF"/>
    <property type="match status" value="1"/>
</dbReference>
<dbReference type="PANTHER" id="PTHR44757">
    <property type="entry name" value="DIGUANYLATE CYCLASE DGCP"/>
    <property type="match status" value="1"/>
</dbReference>
<dbReference type="SMART" id="SM00091">
    <property type="entry name" value="PAS"/>
    <property type="match status" value="3"/>
</dbReference>
<dbReference type="FunFam" id="3.30.70.270:FF:000001">
    <property type="entry name" value="Diguanylate cyclase domain protein"/>
    <property type="match status" value="1"/>
</dbReference>
<dbReference type="Pfam" id="PF13426">
    <property type="entry name" value="PAS_9"/>
    <property type="match status" value="2"/>
</dbReference>
<dbReference type="STRING" id="395494.Galf_2528"/>
<dbReference type="Gene3D" id="3.30.70.270">
    <property type="match status" value="1"/>
</dbReference>
<keyword evidence="2" id="KW-0812">Transmembrane</keyword>
<dbReference type="CDD" id="cd01949">
    <property type="entry name" value="GGDEF"/>
    <property type="match status" value="1"/>
</dbReference>
<evidence type="ECO:0000259" key="6">
    <source>
        <dbReference type="PROSITE" id="PS50887"/>
    </source>
</evidence>
<feature type="domain" description="GGDEF" evidence="6">
    <location>
        <begin position="490"/>
        <end position="628"/>
    </location>
</feature>
<dbReference type="InterPro" id="IPR043128">
    <property type="entry name" value="Rev_trsase/Diguanyl_cyclase"/>
</dbReference>
<dbReference type="Pfam" id="PF00563">
    <property type="entry name" value="EAL"/>
    <property type="match status" value="1"/>
</dbReference>
<dbReference type="InterPro" id="IPR001610">
    <property type="entry name" value="PAC"/>
</dbReference>
<dbReference type="eggNOG" id="COG5001">
    <property type="taxonomic scope" value="Bacteria"/>
</dbReference>
<dbReference type="InterPro" id="IPR013655">
    <property type="entry name" value="PAS_fold_3"/>
</dbReference>
<evidence type="ECO:0000259" key="4">
    <source>
        <dbReference type="PROSITE" id="PS50113"/>
    </source>
</evidence>
<dbReference type="FunFam" id="3.20.20.450:FF:000001">
    <property type="entry name" value="Cyclic di-GMP phosphodiesterase yahA"/>
    <property type="match status" value="1"/>
</dbReference>
<organism evidence="7 8">
    <name type="scientific">Gallionella capsiferriformans (strain ES-2)</name>
    <name type="common">Gallionella ferruginea capsiferriformans (strain ES-2)</name>
    <dbReference type="NCBI Taxonomy" id="395494"/>
    <lineage>
        <taxon>Bacteria</taxon>
        <taxon>Pseudomonadati</taxon>
        <taxon>Pseudomonadota</taxon>
        <taxon>Betaproteobacteria</taxon>
        <taxon>Nitrosomonadales</taxon>
        <taxon>Gallionellaceae</taxon>
        <taxon>Gallionella</taxon>
    </lineage>
</organism>
<sequence>MKKESRLALRLALIYAAFGLLWISLSDRFLASVITDSASLTKFQTYKGFCYVVITSALVYFLAKQTMKQNFLTEEKLHDSEERWKFALEGAGDGVWDWNPQTDEAFFSKRWNEIIGYTEHEFPATGSAWVAHLHPDDKDRVLSVIQGYLTDSREIYDVEYRIRCKDGSWKWILARGMLVSRDVYGKPLRMIGTHSDITQRKVDEELVLKNLEKWKKLFDILPIGVSIVNSKNGIVDFNPSLEAILGISKEGLLQGDYDNWEYLRTDNTHMDADEFPSLRAIKEQRVVKDVVIGVKKESGDIIWTSVSAAPLSYDSNSCVTVTTDITKRKQFESELRVSATAFETQEGILITDENNVMLRTNAAFTAITGYTNKEAIGQNPRLLSSGRQNASFYSAMWKAINTTGVWEGEIWNRRKNGEIYPEHLTVTAVKDRNGMVTNYVGVLSDLTQRKAAEEKIENLAFFDPLTKLPNRRLLLDRLKQAMASATRSVTNGAVLFIDLDNFKALNDTYGHPMGDLLLQQVAKRLVSSVRDGDTVSRFGGDEFVVLLEGFDENPLDAASQAETVGEQIFAALRQPYLIGTHEYHGTSSIGATLFNDKQQSIDELMKQADIAMYQAKKEGRNVLRFFDPQMQETIAKRTALEGDLRKAIENHQFQLHYQIQVDESRHPFGAEALIRWFHPEHGMVSPDQFIPLAEESDLILPIGYWVLETACARIQRWQHDAKTSGFVLSVNVSAKQFRQTDFVNQVQSLIQQYEINPSLLKLELTESMLLDNIEDTIATMSALKELGVKFSLDDFGTGYSSLQYLKRLPLDQLKIDQSFVRDIAVDASDRAIVRTIIAMAHSLDLDVIAEGVETEEQQKHLSSKGCKNFQGYLFGKPVPIEQFETSLRKSLFQPADSCHE</sequence>
<dbReference type="CDD" id="cd00130">
    <property type="entry name" value="PAS"/>
    <property type="match status" value="3"/>
</dbReference>
<evidence type="ECO:0000259" key="5">
    <source>
        <dbReference type="PROSITE" id="PS50883"/>
    </source>
</evidence>
<dbReference type="Pfam" id="PF00990">
    <property type="entry name" value="GGDEF"/>
    <property type="match status" value="1"/>
</dbReference>
<keyword evidence="2" id="KW-1133">Transmembrane helix</keyword>
<feature type="domain" description="EAL" evidence="5">
    <location>
        <begin position="637"/>
        <end position="891"/>
    </location>
</feature>
<dbReference type="SUPFAM" id="SSF55073">
    <property type="entry name" value="Nucleotide cyclase"/>
    <property type="match status" value="1"/>
</dbReference>
<dbReference type="InterPro" id="IPR035919">
    <property type="entry name" value="EAL_sf"/>
</dbReference>
<dbReference type="KEGG" id="gca:Galf_2528"/>
<dbReference type="SMART" id="SM00086">
    <property type="entry name" value="PAC"/>
    <property type="match status" value="3"/>
</dbReference>
<dbReference type="PROSITE" id="PS50887">
    <property type="entry name" value="GGDEF"/>
    <property type="match status" value="1"/>
</dbReference>
<dbReference type="InterPro" id="IPR000014">
    <property type="entry name" value="PAS"/>
</dbReference>
<dbReference type="InterPro" id="IPR001633">
    <property type="entry name" value="EAL_dom"/>
</dbReference>
<feature type="domain" description="PAC" evidence="4">
    <location>
        <begin position="406"/>
        <end position="458"/>
    </location>
</feature>
<dbReference type="AlphaFoldDB" id="D9SCE6"/>
<dbReference type="GO" id="GO:0071732">
    <property type="term" value="P:cellular response to nitric oxide"/>
    <property type="evidence" value="ECO:0007669"/>
    <property type="project" value="UniProtKB-ARBA"/>
</dbReference>
<name>D9SCE6_GALCS</name>